<comment type="caution">
    <text evidence="1">The sequence shown here is derived from an EMBL/GenBank/DDBJ whole genome shotgun (WGS) entry which is preliminary data.</text>
</comment>
<protein>
    <submittedName>
        <fullName evidence="1">Uncharacterized protein</fullName>
    </submittedName>
</protein>
<dbReference type="Proteomes" id="UP000706031">
    <property type="component" value="Unassembled WGS sequence"/>
</dbReference>
<name>A0ABS7KFY5_9BACL</name>
<proteinExistence type="predicted"/>
<evidence type="ECO:0000313" key="2">
    <source>
        <dbReference type="Proteomes" id="UP000706031"/>
    </source>
</evidence>
<evidence type="ECO:0000313" key="1">
    <source>
        <dbReference type="EMBL" id="MBY0203053.1"/>
    </source>
</evidence>
<accession>A0ABS7KFY5</accession>
<reference evidence="1 2" key="1">
    <citation type="submission" date="2020-08" db="EMBL/GenBank/DDBJ databases">
        <title>Fungal Genomes of the International Space Station.</title>
        <authorList>
            <person name="Seuylemezian A."/>
            <person name="Singh N.K."/>
            <person name="Wood J."/>
            <person name="Venkateswaran K."/>
        </authorList>
    </citation>
    <scope>NUCLEOTIDE SEQUENCE [LARGE SCALE GENOMIC DNA]</scope>
    <source>
        <strain evidence="1 2">S/N-304-OC-R4</strain>
    </source>
</reference>
<keyword evidence="2" id="KW-1185">Reference proteome</keyword>
<gene>
    <name evidence="1" type="ORF">H7T88_07435</name>
</gene>
<organism evidence="1 2">
    <name type="scientific">Paenibacillus cucumis</name>
    <name type="common">ex Kampfer et al. 2016</name>
    <dbReference type="NCBI Taxonomy" id="1776858"/>
    <lineage>
        <taxon>Bacteria</taxon>
        <taxon>Bacillati</taxon>
        <taxon>Bacillota</taxon>
        <taxon>Bacilli</taxon>
        <taxon>Bacillales</taxon>
        <taxon>Paenibacillaceae</taxon>
        <taxon>Paenibacillus</taxon>
    </lineage>
</organism>
<sequence length="62" mass="6991">MSGLVGLDGQDYLEKLQELIRDYSITNSTNTLSPYNQAIISILREGYDFAEQCFRSSVPIDT</sequence>
<dbReference type="EMBL" id="JACLIC010000010">
    <property type="protein sequence ID" value="MBY0203053.1"/>
    <property type="molecule type" value="Genomic_DNA"/>
</dbReference>